<accession>A0A0G0VSS0</accession>
<gene>
    <name evidence="2" type="ORF">UU56_C0012G0018</name>
</gene>
<dbReference type="AlphaFoldDB" id="A0A0G0VSS0"/>
<reference evidence="2 3" key="1">
    <citation type="journal article" date="2015" name="Nature">
        <title>rRNA introns, odd ribosomes, and small enigmatic genomes across a large radiation of phyla.</title>
        <authorList>
            <person name="Brown C.T."/>
            <person name="Hug L.A."/>
            <person name="Thomas B.C."/>
            <person name="Sharon I."/>
            <person name="Castelle C.J."/>
            <person name="Singh A."/>
            <person name="Wilkins M.J."/>
            <person name="Williams K.H."/>
            <person name="Banfield J.F."/>
        </authorList>
    </citation>
    <scope>NUCLEOTIDE SEQUENCE [LARGE SCALE GENOMIC DNA]</scope>
</reference>
<evidence type="ECO:0000313" key="3">
    <source>
        <dbReference type="Proteomes" id="UP000034493"/>
    </source>
</evidence>
<name>A0A0G0VSS0_9BACT</name>
<comment type="caution">
    <text evidence="2">The sequence shown here is derived from an EMBL/GenBank/DDBJ whole genome shotgun (WGS) entry which is preliminary data.</text>
</comment>
<evidence type="ECO:0000313" key="2">
    <source>
        <dbReference type="EMBL" id="KKS03944.1"/>
    </source>
</evidence>
<dbReference type="InterPro" id="IPR025746">
    <property type="entry name" value="PilX_N_dom"/>
</dbReference>
<evidence type="ECO:0000259" key="1">
    <source>
        <dbReference type="Pfam" id="PF14341"/>
    </source>
</evidence>
<protein>
    <recommendedName>
        <fullName evidence="1">Type 4 fimbrial biogenesis protein PilX N-terminal domain-containing protein</fullName>
    </recommendedName>
</protein>
<feature type="domain" description="Type 4 fimbrial biogenesis protein PilX N-terminal" evidence="1">
    <location>
        <begin position="5"/>
        <end position="55"/>
    </location>
</feature>
<dbReference type="Proteomes" id="UP000034493">
    <property type="component" value="Unassembled WGS sequence"/>
</dbReference>
<sequence length="261" mass="28081">MKKKKGQVLVLVLLVVVVALAVGLSVASRNLTNLRTTTQTEQSQRAFNAAEGGIESILPNLATVAEGPQPAIQVGNLEANVTVNKETEYFWTIPEGEVGQVKLDDATGSPTEIQIEWVKTGDPQEDPTPPLSGTPASVEITRIDETAGNFTQQRFALTGGSAGVNEQGFDSPSNCSADFVKCTKIGFPSNSRILRIRPFWNQATVKVTSVGGSLPDQQYTITSSATSELGLTRKIEVTKTVLPQLPAVFDYVLYSERDIVK</sequence>
<organism evidence="2 3">
    <name type="scientific">Candidatus Curtissbacteria bacterium GW2011_GWA2_41_24</name>
    <dbReference type="NCBI Taxonomy" id="1618411"/>
    <lineage>
        <taxon>Bacteria</taxon>
        <taxon>Candidatus Curtissiibacteriota</taxon>
    </lineage>
</organism>
<dbReference type="EMBL" id="LCBC01000012">
    <property type="protein sequence ID" value="KKS03944.1"/>
    <property type="molecule type" value="Genomic_DNA"/>
</dbReference>
<proteinExistence type="predicted"/>
<dbReference type="Pfam" id="PF14341">
    <property type="entry name" value="PilX_N"/>
    <property type="match status" value="1"/>
</dbReference>